<dbReference type="EMBL" id="QUMS01000001">
    <property type="protein sequence ID" value="REG10459.1"/>
    <property type="molecule type" value="Genomic_DNA"/>
</dbReference>
<keyword evidence="1" id="KW-1133">Transmembrane helix</keyword>
<comment type="caution">
    <text evidence="2">The sequence shown here is derived from an EMBL/GenBank/DDBJ whole genome shotgun (WGS) entry which is preliminary data.</text>
</comment>
<feature type="transmembrane region" description="Helical" evidence="1">
    <location>
        <begin position="114"/>
        <end position="131"/>
    </location>
</feature>
<accession>A0A347ZUH3</accession>
<dbReference type="RefSeq" id="WP_116223641.1">
    <property type="nucleotide sequence ID" value="NZ_AP018437.1"/>
</dbReference>
<organism evidence="2 3">
    <name type="scientific">Pelolinea submarina</name>
    <dbReference type="NCBI Taxonomy" id="913107"/>
    <lineage>
        <taxon>Bacteria</taxon>
        <taxon>Bacillati</taxon>
        <taxon>Chloroflexota</taxon>
        <taxon>Anaerolineae</taxon>
        <taxon>Anaerolineales</taxon>
        <taxon>Anaerolineaceae</taxon>
        <taxon>Pelolinea</taxon>
    </lineage>
</organism>
<feature type="transmembrane region" description="Helical" evidence="1">
    <location>
        <begin position="162"/>
        <end position="182"/>
    </location>
</feature>
<feature type="transmembrane region" description="Helical" evidence="1">
    <location>
        <begin position="82"/>
        <end position="102"/>
    </location>
</feature>
<dbReference type="Proteomes" id="UP000256388">
    <property type="component" value="Unassembled WGS sequence"/>
</dbReference>
<keyword evidence="3" id="KW-1185">Reference proteome</keyword>
<keyword evidence="1" id="KW-0812">Transmembrane</keyword>
<proteinExistence type="predicted"/>
<keyword evidence="1" id="KW-0472">Membrane</keyword>
<reference evidence="2 3" key="1">
    <citation type="submission" date="2018-08" db="EMBL/GenBank/DDBJ databases">
        <title>Genomic Encyclopedia of Type Strains, Phase IV (KMG-IV): sequencing the most valuable type-strain genomes for metagenomic binning, comparative biology and taxonomic classification.</title>
        <authorList>
            <person name="Goeker M."/>
        </authorList>
    </citation>
    <scope>NUCLEOTIDE SEQUENCE [LARGE SCALE GENOMIC DNA]</scope>
    <source>
        <strain evidence="2 3">DSM 23923</strain>
    </source>
</reference>
<feature type="transmembrane region" description="Helical" evidence="1">
    <location>
        <begin position="137"/>
        <end position="155"/>
    </location>
</feature>
<evidence type="ECO:0000313" key="3">
    <source>
        <dbReference type="Proteomes" id="UP000256388"/>
    </source>
</evidence>
<protein>
    <submittedName>
        <fullName evidence="2">Uncharacterized protein</fullName>
    </submittedName>
</protein>
<evidence type="ECO:0000256" key="1">
    <source>
        <dbReference type="SAM" id="Phobius"/>
    </source>
</evidence>
<name>A0A347ZUH3_9CHLR</name>
<dbReference type="AlphaFoldDB" id="A0A347ZUH3"/>
<evidence type="ECO:0000313" key="2">
    <source>
        <dbReference type="EMBL" id="REG10459.1"/>
    </source>
</evidence>
<feature type="transmembrane region" description="Helical" evidence="1">
    <location>
        <begin position="26"/>
        <end position="46"/>
    </location>
</feature>
<gene>
    <name evidence="2" type="ORF">DFR64_0317</name>
</gene>
<sequence>MIINSLLIFFSLVVTAAILVPRDWRWTLFGLAMTYLFGFILIVQIWPLPLAAVKLLTGLIGVILLSTTKMNTEVQEEPIGSISSRIFILLLAILSWIIVLATISRLNAWLPIEYTNLFIGMVFLICGIIKFSTDQRIFNVIVGLLTLLSGFDIIYSSLEGSALVTALYALIVISICILGSYLEGIFSGEGEE</sequence>